<feature type="compositionally biased region" description="Acidic residues" evidence="7">
    <location>
        <begin position="125"/>
        <end position="151"/>
    </location>
</feature>
<feature type="compositionally biased region" description="Basic residues" evidence="7">
    <location>
        <begin position="1"/>
        <end position="10"/>
    </location>
</feature>
<comment type="subcellular location">
    <subcellularLocation>
        <location evidence="1">Nucleus</location>
        <location evidence="1">Nucleolus</location>
    </subcellularLocation>
</comment>
<accession>A0A2A9NHK2</accession>
<dbReference type="AlphaFoldDB" id="A0A2A9NHK2"/>
<dbReference type="Gene3D" id="2.130.10.10">
    <property type="entry name" value="YVTN repeat-like/Quinoprotein amine dehydrogenase"/>
    <property type="match status" value="2"/>
</dbReference>
<dbReference type="EMBL" id="KZ302128">
    <property type="protein sequence ID" value="PFH47190.1"/>
    <property type="molecule type" value="Genomic_DNA"/>
</dbReference>
<evidence type="ECO:0008006" key="10">
    <source>
        <dbReference type="Google" id="ProtNLM"/>
    </source>
</evidence>
<dbReference type="PANTHER" id="PTHR18359:SF0">
    <property type="entry name" value="U3 SMALL NUCLEOLAR RNA-ASSOCIATED PROTEIN 18 HOMOLOG"/>
    <property type="match status" value="1"/>
</dbReference>
<feature type="compositionally biased region" description="Basic and acidic residues" evidence="7">
    <location>
        <begin position="89"/>
        <end position="109"/>
    </location>
</feature>
<evidence type="ECO:0000256" key="5">
    <source>
        <dbReference type="ARBA" id="ARBA00023242"/>
    </source>
</evidence>
<evidence type="ECO:0000256" key="7">
    <source>
        <dbReference type="SAM" id="MobiDB-lite"/>
    </source>
</evidence>
<evidence type="ECO:0000256" key="2">
    <source>
        <dbReference type="ARBA" id="ARBA00022552"/>
    </source>
</evidence>
<name>A0A2A9NHK2_9AGAR</name>
<reference evidence="8 9" key="1">
    <citation type="submission" date="2014-02" db="EMBL/GenBank/DDBJ databases">
        <title>Transposable element dynamics among asymbiotic and ectomycorrhizal Amanita fungi.</title>
        <authorList>
            <consortium name="DOE Joint Genome Institute"/>
            <person name="Hess J."/>
            <person name="Skrede I."/>
            <person name="Wolfe B."/>
            <person name="LaButti K."/>
            <person name="Ohm R.A."/>
            <person name="Grigoriev I.V."/>
            <person name="Pringle A."/>
        </authorList>
    </citation>
    <scope>NUCLEOTIDE SEQUENCE [LARGE SCALE GENOMIC DNA]</scope>
    <source>
        <strain evidence="8 9">SKay4041</strain>
    </source>
</reference>
<dbReference type="SMART" id="SM00320">
    <property type="entry name" value="WD40"/>
    <property type="match status" value="6"/>
</dbReference>
<feature type="region of interest" description="Disordered" evidence="7">
    <location>
        <begin position="68"/>
        <end position="206"/>
    </location>
</feature>
<feature type="compositionally biased region" description="Basic and acidic residues" evidence="7">
    <location>
        <begin position="11"/>
        <end position="31"/>
    </location>
</feature>
<dbReference type="InterPro" id="IPR015943">
    <property type="entry name" value="WD40/YVTN_repeat-like_dom_sf"/>
</dbReference>
<evidence type="ECO:0000256" key="6">
    <source>
        <dbReference type="ARBA" id="ARBA00025767"/>
    </source>
</evidence>
<dbReference type="InterPro" id="IPR045161">
    <property type="entry name" value="Utp18"/>
</dbReference>
<dbReference type="STRING" id="703135.A0A2A9NHK2"/>
<gene>
    <name evidence="8" type="ORF">AMATHDRAFT_7000</name>
</gene>
<dbReference type="InterPro" id="IPR001680">
    <property type="entry name" value="WD40_rpt"/>
</dbReference>
<dbReference type="PANTHER" id="PTHR18359">
    <property type="entry name" value="WD-REPEAT PROTEIN-RELATED"/>
    <property type="match status" value="1"/>
</dbReference>
<keyword evidence="4" id="KW-0677">Repeat</keyword>
<keyword evidence="2" id="KW-0698">rRNA processing</keyword>
<evidence type="ECO:0000256" key="3">
    <source>
        <dbReference type="ARBA" id="ARBA00022574"/>
    </source>
</evidence>
<feature type="region of interest" description="Disordered" evidence="7">
    <location>
        <begin position="437"/>
        <end position="479"/>
    </location>
</feature>
<proteinExistence type="inferred from homology"/>
<feature type="compositionally biased region" description="Low complexity" evidence="7">
    <location>
        <begin position="152"/>
        <end position="184"/>
    </location>
</feature>
<sequence>MGKRPRKRQKLDKLDNESENKGKGKQVREVLRPLGEKVAAVDDEAAKDDEERRLESFLFGTEFVSRNFGLDVSDEEEEGGGLGGGGGDDVTKEDEGGREFQNLLDKDLFFIDDGQEITVPITGNEDSEEDLSNDDINENDDEDDDEGDEASESNSNSNAESPSPSSSSPLPSSPKLKPTSSTLSQPKKPLGGRAAWTDPSDEPLTISLATNPRLRKLRDAPEEDVLTGREYETRLRRQFERINPEPVWAARARKAARQRRRLAAGGEGIVEDEEDEEGDVDVQDLLNSTTGILSTSKRKTKSGAVILPPEKIAIERLRDANHSVQESACGEVKVVAFHPSDKVPVLCVGTTDRRVRLFNIDGHTSPLLQTLYLPSLPLTSQTSASFHPLGSHLLLTGSRPFFYTHDLQSGVTTPHKRGLWGTTFSAISDASSLLLATSSSSKKRPRRGGSDGTNGLGGDNDPGRKGGAKQRGNGEGMELTAFSPYPGDLLAVGGRAGHVHIVDWKSGGGQVIASLKCGSGAGGVKSLWWVPSGIPSLSPSSTVGEEQGAGDLGSGGARPYLAALSGDAEVYLWDVGQRRCVRRWKDEGGFRGAGRCMAGAGSGSGGDGWLAIGSTSGFVNVYGPDSLSFSPTMDLPSPKPLKSIANLVTPISTLRFNHDAQVLAVASKEKKDAFRLVHLPSLTAFANWPTSGTPLGHVSAVDFSANNEYLAVGNTRGRVLLYHLKDYGNGGSLGRWW</sequence>
<evidence type="ECO:0000256" key="4">
    <source>
        <dbReference type="ARBA" id="ARBA00022737"/>
    </source>
</evidence>
<protein>
    <recommendedName>
        <fullName evidence="10">WD40 repeat-like protein</fullName>
    </recommendedName>
</protein>
<dbReference type="GO" id="GO:0034388">
    <property type="term" value="C:Pwp2p-containing subcomplex of 90S preribosome"/>
    <property type="evidence" value="ECO:0007669"/>
    <property type="project" value="TreeGrafter"/>
</dbReference>
<keyword evidence="3" id="KW-0853">WD repeat</keyword>
<feature type="compositionally biased region" description="Gly residues" evidence="7">
    <location>
        <begin position="450"/>
        <end position="460"/>
    </location>
</feature>
<keyword evidence="9" id="KW-1185">Reference proteome</keyword>
<dbReference type="OrthoDB" id="1935146at2759"/>
<evidence type="ECO:0000313" key="9">
    <source>
        <dbReference type="Proteomes" id="UP000242287"/>
    </source>
</evidence>
<keyword evidence="5" id="KW-0539">Nucleus</keyword>
<dbReference type="Proteomes" id="UP000242287">
    <property type="component" value="Unassembled WGS sequence"/>
</dbReference>
<evidence type="ECO:0000256" key="1">
    <source>
        <dbReference type="ARBA" id="ARBA00004604"/>
    </source>
</evidence>
<dbReference type="GO" id="GO:0032040">
    <property type="term" value="C:small-subunit processome"/>
    <property type="evidence" value="ECO:0007669"/>
    <property type="project" value="TreeGrafter"/>
</dbReference>
<comment type="similarity">
    <text evidence="6">Belongs to the WD repeat UTP18 family.</text>
</comment>
<dbReference type="InterPro" id="IPR036322">
    <property type="entry name" value="WD40_repeat_dom_sf"/>
</dbReference>
<dbReference type="GO" id="GO:0006364">
    <property type="term" value="P:rRNA processing"/>
    <property type="evidence" value="ECO:0007669"/>
    <property type="project" value="UniProtKB-KW"/>
</dbReference>
<feature type="region of interest" description="Disordered" evidence="7">
    <location>
        <begin position="1"/>
        <end position="31"/>
    </location>
</feature>
<organism evidence="8 9">
    <name type="scientific">Amanita thiersii Skay4041</name>
    <dbReference type="NCBI Taxonomy" id="703135"/>
    <lineage>
        <taxon>Eukaryota</taxon>
        <taxon>Fungi</taxon>
        <taxon>Dikarya</taxon>
        <taxon>Basidiomycota</taxon>
        <taxon>Agaricomycotina</taxon>
        <taxon>Agaricomycetes</taxon>
        <taxon>Agaricomycetidae</taxon>
        <taxon>Agaricales</taxon>
        <taxon>Pluteineae</taxon>
        <taxon>Amanitaceae</taxon>
        <taxon>Amanita</taxon>
    </lineage>
</organism>
<dbReference type="SUPFAM" id="SSF50978">
    <property type="entry name" value="WD40 repeat-like"/>
    <property type="match status" value="1"/>
</dbReference>
<evidence type="ECO:0000313" key="8">
    <source>
        <dbReference type="EMBL" id="PFH47190.1"/>
    </source>
</evidence>